<evidence type="ECO:0000256" key="4">
    <source>
        <dbReference type="ARBA" id="ARBA00022723"/>
    </source>
</evidence>
<dbReference type="Proteomes" id="UP000317178">
    <property type="component" value="Chromosome"/>
</dbReference>
<dbReference type="GO" id="GO:0004022">
    <property type="term" value="F:alcohol dehydrogenase (NAD+) activity"/>
    <property type="evidence" value="ECO:0007669"/>
    <property type="project" value="UniProtKB-EC"/>
</dbReference>
<evidence type="ECO:0000256" key="2">
    <source>
        <dbReference type="ARBA" id="ARBA00008072"/>
    </source>
</evidence>
<dbReference type="SUPFAM" id="SSF50129">
    <property type="entry name" value="GroES-like"/>
    <property type="match status" value="1"/>
</dbReference>
<dbReference type="GO" id="GO:0005737">
    <property type="term" value="C:cytoplasm"/>
    <property type="evidence" value="ECO:0007669"/>
    <property type="project" value="TreeGrafter"/>
</dbReference>
<dbReference type="SMART" id="SM00829">
    <property type="entry name" value="PKS_ER"/>
    <property type="match status" value="1"/>
</dbReference>
<comment type="cofactor">
    <cofactor evidence="1">
        <name>Zn(2+)</name>
        <dbReference type="ChEBI" id="CHEBI:29105"/>
    </cofactor>
</comment>
<evidence type="ECO:0000313" key="10">
    <source>
        <dbReference type="Proteomes" id="UP000317178"/>
    </source>
</evidence>
<dbReference type="InterPro" id="IPR020843">
    <property type="entry name" value="ER"/>
</dbReference>
<gene>
    <name evidence="9" type="ORF">Pla110_11720</name>
</gene>
<evidence type="ECO:0000256" key="7">
    <source>
        <dbReference type="ARBA" id="ARBA00023027"/>
    </source>
</evidence>
<dbReference type="KEGG" id="plon:Pla110_11720"/>
<keyword evidence="5" id="KW-0862">Zinc</keyword>
<dbReference type="CDD" id="cd08231">
    <property type="entry name" value="MDR_TM0436_like"/>
    <property type="match status" value="1"/>
</dbReference>
<dbReference type="PANTHER" id="PTHR42940:SF3">
    <property type="entry name" value="ALCOHOL DEHYDROGENASE 1-RELATED"/>
    <property type="match status" value="1"/>
</dbReference>
<dbReference type="Gene3D" id="3.90.180.10">
    <property type="entry name" value="Medium-chain alcohol dehydrogenases, catalytic domain"/>
    <property type="match status" value="1"/>
</dbReference>
<dbReference type="Pfam" id="PF08240">
    <property type="entry name" value="ADH_N"/>
    <property type="match status" value="1"/>
</dbReference>
<comment type="similarity">
    <text evidence="2">Belongs to the zinc-containing alcohol dehydrogenase family.</text>
</comment>
<evidence type="ECO:0000256" key="3">
    <source>
        <dbReference type="ARBA" id="ARBA00013190"/>
    </source>
</evidence>
<dbReference type="EMBL" id="CP036281">
    <property type="protein sequence ID" value="QDU79462.1"/>
    <property type="molecule type" value="Genomic_DNA"/>
</dbReference>
<keyword evidence="10" id="KW-1185">Reference proteome</keyword>
<dbReference type="GO" id="GO:0046872">
    <property type="term" value="F:metal ion binding"/>
    <property type="evidence" value="ECO:0007669"/>
    <property type="project" value="UniProtKB-KW"/>
</dbReference>
<evidence type="ECO:0000256" key="6">
    <source>
        <dbReference type="ARBA" id="ARBA00023002"/>
    </source>
</evidence>
<dbReference type="AlphaFoldDB" id="A0A518CJR3"/>
<reference evidence="9 10" key="1">
    <citation type="submission" date="2019-02" db="EMBL/GenBank/DDBJ databases">
        <title>Deep-cultivation of Planctomycetes and their phenomic and genomic characterization uncovers novel biology.</title>
        <authorList>
            <person name="Wiegand S."/>
            <person name="Jogler M."/>
            <person name="Boedeker C."/>
            <person name="Pinto D."/>
            <person name="Vollmers J."/>
            <person name="Rivas-Marin E."/>
            <person name="Kohn T."/>
            <person name="Peeters S.H."/>
            <person name="Heuer A."/>
            <person name="Rast P."/>
            <person name="Oberbeckmann S."/>
            <person name="Bunk B."/>
            <person name="Jeske O."/>
            <person name="Meyerdierks A."/>
            <person name="Storesund J.E."/>
            <person name="Kallscheuer N."/>
            <person name="Luecker S."/>
            <person name="Lage O.M."/>
            <person name="Pohl T."/>
            <person name="Merkel B.J."/>
            <person name="Hornburger P."/>
            <person name="Mueller R.-W."/>
            <person name="Bruemmer F."/>
            <person name="Labrenz M."/>
            <person name="Spormann A.M."/>
            <person name="Op den Camp H."/>
            <person name="Overmann J."/>
            <person name="Amann R."/>
            <person name="Jetten M.S.M."/>
            <person name="Mascher T."/>
            <person name="Medema M.H."/>
            <person name="Devos D.P."/>
            <person name="Kaster A.-K."/>
            <person name="Ovreas L."/>
            <person name="Rohde M."/>
            <person name="Galperin M.Y."/>
            <person name="Jogler C."/>
        </authorList>
    </citation>
    <scope>NUCLEOTIDE SEQUENCE [LARGE SCALE GENOMIC DNA]</scope>
    <source>
        <strain evidence="9 10">Pla110</strain>
    </source>
</reference>
<dbReference type="InterPro" id="IPR011032">
    <property type="entry name" value="GroES-like_sf"/>
</dbReference>
<protein>
    <recommendedName>
        <fullName evidence="3">alcohol dehydrogenase</fullName>
        <ecNumber evidence="3">1.1.1.1</ecNumber>
    </recommendedName>
</protein>
<keyword evidence="4" id="KW-0479">Metal-binding</keyword>
<dbReference type="RefSeq" id="WP_197440529.1">
    <property type="nucleotide sequence ID" value="NZ_CP036281.1"/>
</dbReference>
<dbReference type="Gene3D" id="3.40.50.720">
    <property type="entry name" value="NAD(P)-binding Rossmann-like Domain"/>
    <property type="match status" value="1"/>
</dbReference>
<dbReference type="InterPro" id="IPR013154">
    <property type="entry name" value="ADH-like_N"/>
</dbReference>
<keyword evidence="6 9" id="KW-0560">Oxidoreductase</keyword>
<evidence type="ECO:0000256" key="1">
    <source>
        <dbReference type="ARBA" id="ARBA00001947"/>
    </source>
</evidence>
<evidence type="ECO:0000259" key="8">
    <source>
        <dbReference type="SMART" id="SM00829"/>
    </source>
</evidence>
<sequence>MTKSPDQATAILFESVGAPLQSVAATLPELHPGEVLVAISATTLCGSDLHTYHGRRETATPAILGHEIIGRIAALSEQEPARAYDGSRLKVGDRVTWSLCVHCGDCFFCQRDLPQKCEQLLKYGHQSFVLHPWCGGLASHIILRRHSSLFKIPDALTDAVACPANCATATVAAALRRVDSVIGGNVVILGAGMLGLTAAAMVKEAGARKAILIDRDQARLDRALKFGATDLVHTDQLSEPLDSTIKEMTEGRGADVVLELTGATNLVQEGLRLLRVGGQLILVGSVFPTTSAEMNPEQIVRKMISIQGVHNYAPEDLGTALKFLSAHTNSYPFAGLVEETFSLSDSTEAFAFASTGQAFRVMIKVANDE</sequence>
<dbReference type="SUPFAM" id="SSF51735">
    <property type="entry name" value="NAD(P)-binding Rossmann-fold domains"/>
    <property type="match status" value="1"/>
</dbReference>
<dbReference type="Pfam" id="PF00107">
    <property type="entry name" value="ADH_zinc_N"/>
    <property type="match status" value="1"/>
</dbReference>
<dbReference type="PANTHER" id="PTHR42940">
    <property type="entry name" value="ALCOHOL DEHYDROGENASE 1-RELATED"/>
    <property type="match status" value="1"/>
</dbReference>
<proteinExistence type="inferred from homology"/>
<evidence type="ECO:0000256" key="5">
    <source>
        <dbReference type="ARBA" id="ARBA00022833"/>
    </source>
</evidence>
<organism evidence="9 10">
    <name type="scientific">Polystyrenella longa</name>
    <dbReference type="NCBI Taxonomy" id="2528007"/>
    <lineage>
        <taxon>Bacteria</taxon>
        <taxon>Pseudomonadati</taxon>
        <taxon>Planctomycetota</taxon>
        <taxon>Planctomycetia</taxon>
        <taxon>Planctomycetales</taxon>
        <taxon>Planctomycetaceae</taxon>
        <taxon>Polystyrenella</taxon>
    </lineage>
</organism>
<accession>A0A518CJR3</accession>
<name>A0A518CJR3_9PLAN</name>
<keyword evidence="7" id="KW-0520">NAD</keyword>
<dbReference type="NCBIfam" id="TIGR03366">
    <property type="entry name" value="HpnZ_proposed"/>
    <property type="match status" value="1"/>
</dbReference>
<feature type="domain" description="Enoyl reductase (ER)" evidence="8">
    <location>
        <begin position="17"/>
        <end position="363"/>
    </location>
</feature>
<evidence type="ECO:0000313" key="9">
    <source>
        <dbReference type="EMBL" id="QDU79462.1"/>
    </source>
</evidence>
<dbReference type="EC" id="1.1.1.1" evidence="3"/>
<dbReference type="InterPro" id="IPR013149">
    <property type="entry name" value="ADH-like_C"/>
</dbReference>
<dbReference type="InterPro" id="IPR017743">
    <property type="entry name" value="ADH_phosphonate_catab-assoc"/>
</dbReference>
<dbReference type="InterPro" id="IPR036291">
    <property type="entry name" value="NAD(P)-bd_dom_sf"/>
</dbReference>